<accession>K9WGY4</accession>
<dbReference type="HOGENOM" id="CLU_1420041_0_0_3"/>
<name>K9WGY4_9CYAN</name>
<dbReference type="EMBL" id="CP003630">
    <property type="protein sequence ID" value="AFZ19463.1"/>
    <property type="molecule type" value="Genomic_DNA"/>
</dbReference>
<gene>
    <name evidence="2" type="ORF">Mic7113_3744</name>
</gene>
<dbReference type="AlphaFoldDB" id="K9WGY4"/>
<evidence type="ECO:0000313" key="2">
    <source>
        <dbReference type="EMBL" id="AFZ19463.1"/>
    </source>
</evidence>
<dbReference type="RefSeq" id="WP_015183604.1">
    <property type="nucleotide sequence ID" value="NC_019738.1"/>
</dbReference>
<evidence type="ECO:0008006" key="4">
    <source>
        <dbReference type="Google" id="ProtNLM"/>
    </source>
</evidence>
<organism evidence="2 3">
    <name type="scientific">Allocoleopsis franciscana PCC 7113</name>
    <dbReference type="NCBI Taxonomy" id="1173027"/>
    <lineage>
        <taxon>Bacteria</taxon>
        <taxon>Bacillati</taxon>
        <taxon>Cyanobacteriota</taxon>
        <taxon>Cyanophyceae</taxon>
        <taxon>Coleofasciculales</taxon>
        <taxon>Coleofasciculaceae</taxon>
        <taxon>Allocoleopsis</taxon>
        <taxon>Allocoleopsis franciscana</taxon>
    </lineage>
</organism>
<keyword evidence="3" id="KW-1185">Reference proteome</keyword>
<feature type="region of interest" description="Disordered" evidence="1">
    <location>
        <begin position="40"/>
        <end position="107"/>
    </location>
</feature>
<proteinExistence type="predicted"/>
<dbReference type="KEGG" id="mic:Mic7113_3744"/>
<dbReference type="Proteomes" id="UP000010471">
    <property type="component" value="Chromosome"/>
</dbReference>
<sequence length="191" mass="20763">MLNIRPWTTGVLLLATLGITATSTNALSLTPLKFISGQSITQSPQAQDSQSPNSVKPQFRQDAAQLAQCGNSSPPSRKLSVSGIEGRSTSSRLPGIIQRNPDGSERKVQPVISGMPIPITVLNQAGRKVADIQPDKEGYFRLTLKPGTYKLVPKFQDSNYLVLGNRDKLKTIKVTQGKFTTLNLTYTELIP</sequence>
<evidence type="ECO:0000256" key="1">
    <source>
        <dbReference type="SAM" id="MobiDB-lite"/>
    </source>
</evidence>
<reference evidence="2 3" key="1">
    <citation type="submission" date="2012-06" db="EMBL/GenBank/DDBJ databases">
        <title>Finished chromosome of genome of Microcoleus sp. PCC 7113.</title>
        <authorList>
            <consortium name="US DOE Joint Genome Institute"/>
            <person name="Gugger M."/>
            <person name="Coursin T."/>
            <person name="Rippka R."/>
            <person name="Tandeau De Marsac N."/>
            <person name="Huntemann M."/>
            <person name="Wei C.-L."/>
            <person name="Han J."/>
            <person name="Detter J.C."/>
            <person name="Han C."/>
            <person name="Tapia R."/>
            <person name="Chen A."/>
            <person name="Kyrpides N."/>
            <person name="Mavromatis K."/>
            <person name="Markowitz V."/>
            <person name="Szeto E."/>
            <person name="Ivanova N."/>
            <person name="Pagani I."/>
            <person name="Pati A."/>
            <person name="Goodwin L."/>
            <person name="Nordberg H.P."/>
            <person name="Cantor M.N."/>
            <person name="Hua S.X."/>
            <person name="Woyke T."/>
            <person name="Kerfeld C.A."/>
        </authorList>
    </citation>
    <scope>NUCLEOTIDE SEQUENCE [LARGE SCALE GENOMIC DNA]</scope>
    <source>
        <strain evidence="2 3">PCC 7113</strain>
    </source>
</reference>
<feature type="compositionally biased region" description="Polar residues" evidence="1">
    <location>
        <begin position="40"/>
        <end position="56"/>
    </location>
</feature>
<evidence type="ECO:0000313" key="3">
    <source>
        <dbReference type="Proteomes" id="UP000010471"/>
    </source>
</evidence>
<protein>
    <recommendedName>
        <fullName evidence="4">Carboxypeptidase regulatory-like domain-containing protein</fullName>
    </recommendedName>
</protein>